<dbReference type="EMBL" id="CAAALY010085145">
    <property type="protein sequence ID" value="VEL27132.1"/>
    <property type="molecule type" value="Genomic_DNA"/>
</dbReference>
<evidence type="ECO:0000313" key="2">
    <source>
        <dbReference type="Proteomes" id="UP000784294"/>
    </source>
</evidence>
<keyword evidence="2" id="KW-1185">Reference proteome</keyword>
<name>A0A3S5BK15_9PLAT</name>
<comment type="caution">
    <text evidence="1">The sequence shown here is derived from an EMBL/GenBank/DDBJ whole genome shotgun (WGS) entry which is preliminary data.</text>
</comment>
<organism evidence="1 2">
    <name type="scientific">Protopolystoma xenopodis</name>
    <dbReference type="NCBI Taxonomy" id="117903"/>
    <lineage>
        <taxon>Eukaryota</taxon>
        <taxon>Metazoa</taxon>
        <taxon>Spiralia</taxon>
        <taxon>Lophotrochozoa</taxon>
        <taxon>Platyhelminthes</taxon>
        <taxon>Monogenea</taxon>
        <taxon>Polyopisthocotylea</taxon>
        <taxon>Polystomatidea</taxon>
        <taxon>Polystomatidae</taxon>
        <taxon>Protopolystoma</taxon>
    </lineage>
</organism>
<dbReference type="Proteomes" id="UP000784294">
    <property type="component" value="Unassembled WGS sequence"/>
</dbReference>
<reference evidence="1" key="1">
    <citation type="submission" date="2018-11" db="EMBL/GenBank/DDBJ databases">
        <authorList>
            <consortium name="Pathogen Informatics"/>
        </authorList>
    </citation>
    <scope>NUCLEOTIDE SEQUENCE</scope>
</reference>
<dbReference type="AlphaFoldDB" id="A0A3S5BK15"/>
<evidence type="ECO:0000313" key="1">
    <source>
        <dbReference type="EMBL" id="VEL27132.1"/>
    </source>
</evidence>
<protein>
    <submittedName>
        <fullName evidence="1">Uncharacterized protein</fullName>
    </submittedName>
</protein>
<proteinExistence type="predicted"/>
<sequence length="141" mass="15357">MVCQVADTEATLSYLMNGRLICRLRFCLPAHTDYCHPLLPSGKTSPFFPSSAVFYSNLAQFNSLSPCVEASNEAHCDIFPSNENKDGVDAIPSKNTPARANAVQPMFSPFISSSWGFASIRMHCLGGLKIGELLLHTMNAV</sequence>
<accession>A0A3S5BK15</accession>
<gene>
    <name evidence="1" type="ORF">PXEA_LOCUS20572</name>
</gene>